<keyword evidence="3" id="KW-1185">Reference proteome</keyword>
<evidence type="ECO:0000313" key="3">
    <source>
        <dbReference type="Proteomes" id="UP000000844"/>
    </source>
</evidence>
<dbReference type="OrthoDB" id="3259161at2"/>
<dbReference type="Proteomes" id="UP000000844">
    <property type="component" value="Chromosome"/>
</dbReference>
<organism evidence="2 3">
    <name type="scientific">Stackebrandtia nassauensis (strain DSM 44728 / CIP 108903 / NRRL B-16338 / NBRC 102104 / LLR-40K-21)</name>
    <dbReference type="NCBI Taxonomy" id="446470"/>
    <lineage>
        <taxon>Bacteria</taxon>
        <taxon>Bacillati</taxon>
        <taxon>Actinomycetota</taxon>
        <taxon>Actinomycetes</taxon>
        <taxon>Glycomycetales</taxon>
        <taxon>Glycomycetaceae</taxon>
        <taxon>Stackebrandtia</taxon>
    </lineage>
</organism>
<name>D3Q5X3_STANL</name>
<reference evidence="2 3" key="1">
    <citation type="journal article" date="2009" name="Stand. Genomic Sci.">
        <title>Complete genome sequence of Stackebrandtia nassauensis type strain (LLR-40K-21).</title>
        <authorList>
            <person name="Munk C."/>
            <person name="Lapidus A."/>
            <person name="Copeland A."/>
            <person name="Jando M."/>
            <person name="Mayilraj S."/>
            <person name="Glavina Del Rio T."/>
            <person name="Nolan M."/>
            <person name="Chen F."/>
            <person name="Lucas S."/>
            <person name="Tice H."/>
            <person name="Cheng J.F."/>
            <person name="Han C."/>
            <person name="Detter J.C."/>
            <person name="Bruce D."/>
            <person name="Goodwin L."/>
            <person name="Chain P."/>
            <person name="Pitluck S."/>
            <person name="Goker M."/>
            <person name="Ovchinikova G."/>
            <person name="Pati A."/>
            <person name="Ivanova N."/>
            <person name="Mavromatis K."/>
            <person name="Chen A."/>
            <person name="Palaniappan K."/>
            <person name="Land M."/>
            <person name="Hauser L."/>
            <person name="Chang Y.J."/>
            <person name="Jeffries C.D."/>
            <person name="Bristow J."/>
            <person name="Eisen J.A."/>
            <person name="Markowitz V."/>
            <person name="Hugenholtz P."/>
            <person name="Kyrpides N.C."/>
            <person name="Klenk H.P."/>
        </authorList>
    </citation>
    <scope>NUCLEOTIDE SEQUENCE [LARGE SCALE GENOMIC DNA]</scope>
    <source>
        <strain evidence="3">DSM 44728 / CIP 108903 / NRRL B-16338 / NBRC 102104 / LLR-40K-21</strain>
    </source>
</reference>
<dbReference type="ESTHER" id="stanl-d3q5x3">
    <property type="family name" value="Duf_1023"/>
</dbReference>
<dbReference type="EMBL" id="CP001778">
    <property type="protein sequence ID" value="ADD40272.1"/>
    <property type="molecule type" value="Genomic_DNA"/>
</dbReference>
<dbReference type="InterPro" id="IPR029058">
    <property type="entry name" value="AB_hydrolase_fold"/>
</dbReference>
<gene>
    <name evidence="2" type="ordered locus">Snas_0558</name>
</gene>
<dbReference type="AlphaFoldDB" id="D3Q5X3"/>
<dbReference type="eggNOG" id="COG4099">
    <property type="taxonomic scope" value="Bacteria"/>
</dbReference>
<dbReference type="SUPFAM" id="SSF53474">
    <property type="entry name" value="alpha/beta-Hydrolases"/>
    <property type="match status" value="1"/>
</dbReference>
<dbReference type="HOGENOM" id="CLU_025057_0_0_11"/>
<feature type="domain" description="DUF1023" evidence="1">
    <location>
        <begin position="127"/>
        <end position="294"/>
    </location>
</feature>
<dbReference type="KEGG" id="sna:Snas_0558"/>
<dbReference type="STRING" id="446470.Snas_0558"/>
<evidence type="ECO:0000259" key="1">
    <source>
        <dbReference type="Pfam" id="PF06259"/>
    </source>
</evidence>
<dbReference type="InterPro" id="IPR010427">
    <property type="entry name" value="DUF1023"/>
</dbReference>
<sequence length="368" mass="39397">MAAISVPPLGEKPLLVKSWWEALGNGERLGLLADRPERIGGMDGIPVEVRDRANRADLTAILEAIEVWGKKAEQLPFGQLASEVGERMARILQKRASRQSLRILSDWIERPSPVDGLAYFLIDFDVSGDGKAVVALGNPDISDNVAVFVPGAFAAVDEALDDYARMDAMAGDAASRDGGKKTAVVRWLGYDAPDSIVPDAASPRFAENAAVSLDRFIAGLRVTRDGPRTRITMVGHSYGSTVIGIADRERRLSVDGMVFVGAPGVGVVQADKLSVGAEKVWATVAPGDLIIKTPPGLLGIPPCKPGFGAKIFTCADTGRQPWFLSMFGIPRDAIKAHNGYWNPGNVARDNIAAIVLGHRDKVKLKKSQ</sequence>
<protein>
    <recommendedName>
        <fullName evidence="1">DUF1023 domain-containing protein</fullName>
    </recommendedName>
</protein>
<dbReference type="RefSeq" id="WP_013015843.1">
    <property type="nucleotide sequence ID" value="NC_013947.1"/>
</dbReference>
<dbReference type="Pfam" id="PF06259">
    <property type="entry name" value="Abhydrolase_8"/>
    <property type="match status" value="1"/>
</dbReference>
<proteinExistence type="predicted"/>
<evidence type="ECO:0000313" key="2">
    <source>
        <dbReference type="EMBL" id="ADD40272.1"/>
    </source>
</evidence>
<accession>D3Q5X3</accession>